<reference evidence="1" key="1">
    <citation type="submission" date="2016-02" db="EMBL/GenBank/DDBJ databases">
        <title>WGS assembly of Manihot esculenta.</title>
        <authorList>
            <person name="Bredeson J.V."/>
            <person name="Prochnik S.E."/>
            <person name="Lyons J.B."/>
            <person name="Schmutz J."/>
            <person name="Grimwood J."/>
            <person name="Vrebalov J."/>
            <person name="Bart R.S."/>
            <person name="Amuge T."/>
            <person name="Ferguson M.E."/>
            <person name="Green R."/>
            <person name="Putnam N."/>
            <person name="Stites J."/>
            <person name="Rounsley S."/>
            <person name="Rokhsar D.S."/>
        </authorList>
    </citation>
    <scope>NUCLEOTIDE SEQUENCE [LARGE SCALE GENOMIC DNA]</scope>
    <source>
        <tissue evidence="1">Leaf</tissue>
    </source>
</reference>
<name>A0A2C9WLT6_MANES</name>
<dbReference type="AlphaFoldDB" id="A0A2C9WLT6"/>
<dbReference type="PANTHER" id="PTHR34355">
    <property type="entry name" value="JOSEPHIN-LIKE PROTEIN"/>
    <property type="match status" value="1"/>
</dbReference>
<proteinExistence type="predicted"/>
<accession>A0A2C9WLT6</accession>
<sequence length="113" mass="12279">MSTKNNRPSMINKAISQTQNSVSKKAAGNRGLSGCCGFRLPKRSQLSPLNFLNSLESKVAKALRSWRRHSSAGRPRPLVAPIDTHRTEAISDCIEFINSSSLPRSNSVTGNPS</sequence>
<dbReference type="OMA" id="SAARWIK"/>
<evidence type="ECO:0000313" key="1">
    <source>
        <dbReference type="EMBL" id="OAY61101.1"/>
    </source>
</evidence>
<organism evidence="1">
    <name type="scientific">Manihot esculenta</name>
    <name type="common">Cassava</name>
    <name type="synonym">Jatropha manihot</name>
    <dbReference type="NCBI Taxonomy" id="3983"/>
    <lineage>
        <taxon>Eukaryota</taxon>
        <taxon>Viridiplantae</taxon>
        <taxon>Streptophyta</taxon>
        <taxon>Embryophyta</taxon>
        <taxon>Tracheophyta</taxon>
        <taxon>Spermatophyta</taxon>
        <taxon>Magnoliopsida</taxon>
        <taxon>eudicotyledons</taxon>
        <taxon>Gunneridae</taxon>
        <taxon>Pentapetalae</taxon>
        <taxon>rosids</taxon>
        <taxon>fabids</taxon>
        <taxon>Malpighiales</taxon>
        <taxon>Euphorbiaceae</taxon>
        <taxon>Crotonoideae</taxon>
        <taxon>Manihoteae</taxon>
        <taxon>Manihot</taxon>
    </lineage>
</organism>
<protein>
    <recommendedName>
        <fullName evidence="2">Josephin-like protein</fullName>
    </recommendedName>
</protein>
<dbReference type="STRING" id="3983.A0A2C9WLT6"/>
<dbReference type="EMBL" id="CM004387">
    <property type="protein sequence ID" value="OAY61101.1"/>
    <property type="molecule type" value="Genomic_DNA"/>
</dbReference>
<evidence type="ECO:0008006" key="2">
    <source>
        <dbReference type="Google" id="ProtNLM"/>
    </source>
</evidence>
<gene>
    <name evidence="1" type="ORF">MANES_01G163800</name>
</gene>
<dbReference type="PANTHER" id="PTHR34355:SF7">
    <property type="entry name" value="JOSEPHIN PROTEIN-LIKE PROTEIN"/>
    <property type="match status" value="1"/>
</dbReference>